<protein>
    <submittedName>
        <fullName evidence="2">2OG-Fe(II) oxygenase</fullName>
    </submittedName>
</protein>
<dbReference type="InterPro" id="IPR037151">
    <property type="entry name" value="AlkB-like_sf"/>
</dbReference>
<gene>
    <name evidence="2" type="ORF">GCM10011515_19220</name>
</gene>
<organism evidence="2 3">
    <name type="scientific">Tsuneonella deserti</name>
    <dbReference type="NCBI Taxonomy" id="2035528"/>
    <lineage>
        <taxon>Bacteria</taxon>
        <taxon>Pseudomonadati</taxon>
        <taxon>Pseudomonadota</taxon>
        <taxon>Alphaproteobacteria</taxon>
        <taxon>Sphingomonadales</taxon>
        <taxon>Erythrobacteraceae</taxon>
        <taxon>Tsuneonella</taxon>
    </lineage>
</organism>
<evidence type="ECO:0000313" key="3">
    <source>
        <dbReference type="Proteomes" id="UP000619041"/>
    </source>
</evidence>
<dbReference type="InterPro" id="IPR027450">
    <property type="entry name" value="AlkB-like"/>
</dbReference>
<dbReference type="Pfam" id="PF13532">
    <property type="entry name" value="2OG-FeII_Oxy_2"/>
    <property type="match status" value="1"/>
</dbReference>
<dbReference type="PANTHER" id="PTHR12463:SF1">
    <property type="entry name" value="2-OXOGLUTARATE AND FE-DEPENDENT OXYGENASE FAMILY PROTEIN"/>
    <property type="match status" value="1"/>
</dbReference>
<evidence type="ECO:0000313" key="2">
    <source>
        <dbReference type="EMBL" id="GGD99551.1"/>
    </source>
</evidence>
<evidence type="ECO:0000259" key="1">
    <source>
        <dbReference type="PROSITE" id="PS51471"/>
    </source>
</evidence>
<sequence length="191" mass="21229">MTGQLSLFAEAPAAPAIEGLRLIADAIPPDVEDEIAARIDSAPLTPFQFGQWEGKRLTANYGSAYDYTRARPTPAPPLPAWLVAVRDDLAKVFGLDPASFVQGLLIRYDPGAGIGWHRDRPQYGRVIGLSLSAPIVMRFRRTRREGGFERVGVPLPPRSAYLLDGPARWEWQHSIRPVEETRRSVTLRTMV</sequence>
<dbReference type="RefSeq" id="WP_188644931.1">
    <property type="nucleotide sequence ID" value="NZ_BMKL01000001.1"/>
</dbReference>
<accession>A0ABQ1SAU6</accession>
<dbReference type="EMBL" id="BMKL01000001">
    <property type="protein sequence ID" value="GGD99551.1"/>
    <property type="molecule type" value="Genomic_DNA"/>
</dbReference>
<dbReference type="InterPro" id="IPR005123">
    <property type="entry name" value="Oxoglu/Fe-dep_dioxygenase_dom"/>
</dbReference>
<proteinExistence type="predicted"/>
<keyword evidence="3" id="KW-1185">Reference proteome</keyword>
<dbReference type="PROSITE" id="PS51471">
    <property type="entry name" value="FE2OG_OXY"/>
    <property type="match status" value="1"/>
</dbReference>
<dbReference type="InterPro" id="IPR032857">
    <property type="entry name" value="ALKBH4"/>
</dbReference>
<feature type="domain" description="Fe2OG dioxygenase" evidence="1">
    <location>
        <begin position="97"/>
        <end position="191"/>
    </location>
</feature>
<dbReference type="Proteomes" id="UP000619041">
    <property type="component" value="Unassembled WGS sequence"/>
</dbReference>
<name>A0ABQ1SAU6_9SPHN</name>
<reference evidence="3" key="1">
    <citation type="journal article" date="2019" name="Int. J. Syst. Evol. Microbiol.">
        <title>The Global Catalogue of Microorganisms (GCM) 10K type strain sequencing project: providing services to taxonomists for standard genome sequencing and annotation.</title>
        <authorList>
            <consortium name="The Broad Institute Genomics Platform"/>
            <consortium name="The Broad Institute Genome Sequencing Center for Infectious Disease"/>
            <person name="Wu L."/>
            <person name="Ma J."/>
        </authorList>
    </citation>
    <scope>NUCLEOTIDE SEQUENCE [LARGE SCALE GENOMIC DNA]</scope>
    <source>
        <strain evidence="3">CGMCC 1.15959</strain>
    </source>
</reference>
<dbReference type="SUPFAM" id="SSF51197">
    <property type="entry name" value="Clavaminate synthase-like"/>
    <property type="match status" value="1"/>
</dbReference>
<dbReference type="PANTHER" id="PTHR12463">
    <property type="entry name" value="OXYGENASE-RELATED"/>
    <property type="match status" value="1"/>
</dbReference>
<comment type="caution">
    <text evidence="2">The sequence shown here is derived from an EMBL/GenBank/DDBJ whole genome shotgun (WGS) entry which is preliminary data.</text>
</comment>
<dbReference type="Gene3D" id="2.60.120.590">
    <property type="entry name" value="Alpha-ketoglutarate-dependent dioxygenase AlkB-like"/>
    <property type="match status" value="1"/>
</dbReference>